<dbReference type="GO" id="GO:0004672">
    <property type="term" value="F:protein kinase activity"/>
    <property type="evidence" value="ECO:0007669"/>
    <property type="project" value="InterPro"/>
</dbReference>
<dbReference type="InterPro" id="IPR038156">
    <property type="entry name" value="PCS_N_sf"/>
</dbReference>
<dbReference type="Pfam" id="PF05023">
    <property type="entry name" value="Phytochelatin"/>
    <property type="match status" value="1"/>
</dbReference>
<dbReference type="Gene3D" id="1.10.510.10">
    <property type="entry name" value="Transferase(Phosphotransferase) domain 1"/>
    <property type="match status" value="1"/>
</dbReference>
<accession>A0A9P6MZW0</accession>
<dbReference type="PANTHER" id="PTHR33447">
    <property type="entry name" value="GLUTATHIONE GAMMA-GLUTAMYLCYSTEINYLTRANSFERASE"/>
    <property type="match status" value="1"/>
</dbReference>
<sequence>MYNIIQEHELKNIAPLQNPSRNNRFSILAKAFLGDQLVLLQQSQLDRDRTNGWDMGEWLETLSSKAQASHESHLLRVWGVLARPLPPSIAPTPLVGSFASSFNSERPIYVVEFCERGSLRDCIDRGEFLSNWTAKIAILKNVATALHYIKCNLYGQQHGSVSSSAVYLDKDGHAILSWHRVKGSSRDFASGLCQDWRWFSPTVIHQLQRKLGDGGADPSALLELEYDDMYSFGILAWEVATEELPFETVHLPHDLGPSKINAEARFLKKPPYILRNLIWQCTLLDKDKRPSWCDILKQLNGMSETAFETVGSFESNDGGQPAVVSNEVPLPEPVPLNEDKSNVVVMMESALTSTFYRKELPAHLVSITSTTGRRLFREMMLAGTSECFFSLFTSFNTQSDPAFCGVSSLSMVLNALEIDPRRQWRGVWRWYSEEHLDCCASVEAMKQKGITFNQFRCLAKCHAEVVAKPAEHHSVEEFRRDIQAITSSEGSHMVLSFSRAALGQTGSGHFSPIGGYHAEEDKVLVLDCARFKYPPFYATVQELWESLLPMDPETGKCRGYFLITTTARQRLDIQKRRLQALMKEGETGATLSSSTLSAASSAYSSIESSRSTSPILRQECNGRNLPSIDLRSMKDESSECDCNCSMKTLQK</sequence>
<dbReference type="SUPFAM" id="SSF54001">
    <property type="entry name" value="Cysteine proteinases"/>
    <property type="match status" value="1"/>
</dbReference>
<dbReference type="GO" id="GO:0016756">
    <property type="term" value="F:glutathione gamma-glutamylcysteinyltransferase activity"/>
    <property type="evidence" value="ECO:0007669"/>
    <property type="project" value="UniProtKB-EC"/>
</dbReference>
<feature type="domain" description="Peptidase C83" evidence="6">
    <location>
        <begin position="350"/>
        <end position="568"/>
    </location>
</feature>
<reference evidence="7" key="1">
    <citation type="journal article" date="2020" name="Fungal Divers.">
        <title>Resolving the Mortierellaceae phylogeny through synthesis of multi-gene phylogenetics and phylogenomics.</title>
        <authorList>
            <person name="Vandepol N."/>
            <person name="Liber J."/>
            <person name="Desiro A."/>
            <person name="Na H."/>
            <person name="Kennedy M."/>
            <person name="Barry K."/>
            <person name="Grigoriev I.V."/>
            <person name="Miller A.N."/>
            <person name="O'Donnell K."/>
            <person name="Stajich J.E."/>
            <person name="Bonito G."/>
        </authorList>
    </citation>
    <scope>NUCLEOTIDE SEQUENCE</scope>
    <source>
        <strain evidence="7">NRRL 2769</strain>
    </source>
</reference>
<dbReference type="InterPro" id="IPR040409">
    <property type="entry name" value="PCS-like"/>
</dbReference>
<feature type="domain" description="Protein kinase" evidence="5">
    <location>
        <begin position="1"/>
        <end position="307"/>
    </location>
</feature>
<name>A0A9P6MZW0_9FUNG</name>
<evidence type="ECO:0000313" key="7">
    <source>
        <dbReference type="EMBL" id="KAG0018761.1"/>
    </source>
</evidence>
<dbReference type="AlphaFoldDB" id="A0A9P6MZW0"/>
<dbReference type="EMBL" id="JAAAID010000336">
    <property type="protein sequence ID" value="KAG0018761.1"/>
    <property type="molecule type" value="Genomic_DNA"/>
</dbReference>
<keyword evidence="3" id="KW-0808">Transferase</keyword>
<organism evidence="7 8">
    <name type="scientific">Entomortierella chlamydospora</name>
    <dbReference type="NCBI Taxonomy" id="101097"/>
    <lineage>
        <taxon>Eukaryota</taxon>
        <taxon>Fungi</taxon>
        <taxon>Fungi incertae sedis</taxon>
        <taxon>Mucoromycota</taxon>
        <taxon>Mortierellomycotina</taxon>
        <taxon>Mortierellomycetes</taxon>
        <taxon>Mortierellales</taxon>
        <taxon>Mortierellaceae</taxon>
        <taxon>Entomortierella</taxon>
    </lineage>
</organism>
<evidence type="ECO:0000256" key="3">
    <source>
        <dbReference type="ARBA" id="ARBA00022679"/>
    </source>
</evidence>
<evidence type="ECO:0000259" key="6">
    <source>
        <dbReference type="PROSITE" id="PS51443"/>
    </source>
</evidence>
<dbReference type="InterPro" id="IPR011009">
    <property type="entry name" value="Kinase-like_dom_sf"/>
</dbReference>
<dbReference type="GO" id="GO:0010038">
    <property type="term" value="P:response to metal ion"/>
    <property type="evidence" value="ECO:0007669"/>
    <property type="project" value="InterPro"/>
</dbReference>
<gene>
    <name evidence="7" type="ORF">BGZ80_006770</name>
</gene>
<protein>
    <recommendedName>
        <fullName evidence="1">glutathione gamma-glutamylcysteinyltransferase</fullName>
        <ecNumber evidence="1">2.3.2.15</ecNumber>
    </recommendedName>
</protein>
<evidence type="ECO:0000256" key="4">
    <source>
        <dbReference type="ARBA" id="ARBA00022723"/>
    </source>
</evidence>
<dbReference type="PROSITE" id="PS50011">
    <property type="entry name" value="PROTEIN_KINASE_DOM"/>
    <property type="match status" value="1"/>
</dbReference>
<dbReference type="PROSITE" id="PS51443">
    <property type="entry name" value="PCS"/>
    <property type="match status" value="1"/>
</dbReference>
<dbReference type="InterPro" id="IPR001245">
    <property type="entry name" value="Ser-Thr/Tyr_kinase_cat_dom"/>
</dbReference>
<dbReference type="GO" id="GO:0046938">
    <property type="term" value="P:phytochelatin biosynthetic process"/>
    <property type="evidence" value="ECO:0007669"/>
    <property type="project" value="InterPro"/>
</dbReference>
<keyword evidence="8" id="KW-1185">Reference proteome</keyword>
<evidence type="ECO:0000313" key="8">
    <source>
        <dbReference type="Proteomes" id="UP000703661"/>
    </source>
</evidence>
<dbReference type="Proteomes" id="UP000703661">
    <property type="component" value="Unassembled WGS sequence"/>
</dbReference>
<dbReference type="SUPFAM" id="SSF56112">
    <property type="entry name" value="Protein kinase-like (PK-like)"/>
    <property type="match status" value="1"/>
</dbReference>
<evidence type="ECO:0000259" key="5">
    <source>
        <dbReference type="PROSITE" id="PS50011"/>
    </source>
</evidence>
<keyword evidence="4" id="KW-0479">Metal-binding</keyword>
<keyword evidence="2" id="KW-0104">Cadmium</keyword>
<evidence type="ECO:0000256" key="2">
    <source>
        <dbReference type="ARBA" id="ARBA00022539"/>
    </source>
</evidence>
<dbReference type="OrthoDB" id="448954at2759"/>
<dbReference type="GO" id="GO:0005524">
    <property type="term" value="F:ATP binding"/>
    <property type="evidence" value="ECO:0007669"/>
    <property type="project" value="InterPro"/>
</dbReference>
<comment type="caution">
    <text evidence="7">The sequence shown here is derived from an EMBL/GenBank/DDBJ whole genome shotgun (WGS) entry which is preliminary data.</text>
</comment>
<dbReference type="InterPro" id="IPR038765">
    <property type="entry name" value="Papain-like_cys_pep_sf"/>
</dbReference>
<dbReference type="InterPro" id="IPR000719">
    <property type="entry name" value="Prot_kinase_dom"/>
</dbReference>
<dbReference type="FunFam" id="3.90.70.30:FF:000001">
    <property type="entry name" value="Glutathione gamma-glutamylcysteinyltransferase 1"/>
    <property type="match status" value="1"/>
</dbReference>
<dbReference type="Pfam" id="PF07714">
    <property type="entry name" value="PK_Tyr_Ser-Thr"/>
    <property type="match status" value="1"/>
</dbReference>
<dbReference type="Gene3D" id="3.90.70.30">
    <property type="entry name" value="Phytochelatin synthase, N-terminal domain"/>
    <property type="match status" value="1"/>
</dbReference>
<dbReference type="EC" id="2.3.2.15" evidence="1"/>
<evidence type="ECO:0000256" key="1">
    <source>
        <dbReference type="ARBA" id="ARBA00012468"/>
    </source>
</evidence>
<dbReference type="GO" id="GO:0046872">
    <property type="term" value="F:metal ion binding"/>
    <property type="evidence" value="ECO:0007669"/>
    <property type="project" value="UniProtKB-KW"/>
</dbReference>
<dbReference type="InterPro" id="IPR007719">
    <property type="entry name" value="PCS_N"/>
</dbReference>
<proteinExistence type="predicted"/>